<dbReference type="Proteomes" id="UP000823775">
    <property type="component" value="Unassembled WGS sequence"/>
</dbReference>
<sequence length="134" mass="14603">MENEVILSSKSEDPMPVTRVLTMMMLFKHTLEGAGACLGASVAIQVTNANSEACFELIHARDDISQKHRLTPRRSDPKMKLQDFTEGVSPDHETWMLPIIAGCVAPGSRKADGLLGLYPGSALYKVTVALFTDL</sequence>
<keyword evidence="2" id="KW-1185">Reference proteome</keyword>
<dbReference type="EMBL" id="JACEIK010008510">
    <property type="protein sequence ID" value="MCE3051405.1"/>
    <property type="molecule type" value="Genomic_DNA"/>
</dbReference>
<evidence type="ECO:0000313" key="1">
    <source>
        <dbReference type="EMBL" id="MCE3051405.1"/>
    </source>
</evidence>
<proteinExistence type="predicted"/>
<organism evidence="1 2">
    <name type="scientific">Datura stramonium</name>
    <name type="common">Jimsonweed</name>
    <name type="synonym">Common thornapple</name>
    <dbReference type="NCBI Taxonomy" id="4076"/>
    <lineage>
        <taxon>Eukaryota</taxon>
        <taxon>Viridiplantae</taxon>
        <taxon>Streptophyta</taxon>
        <taxon>Embryophyta</taxon>
        <taxon>Tracheophyta</taxon>
        <taxon>Spermatophyta</taxon>
        <taxon>Magnoliopsida</taxon>
        <taxon>eudicotyledons</taxon>
        <taxon>Gunneridae</taxon>
        <taxon>Pentapetalae</taxon>
        <taxon>asterids</taxon>
        <taxon>lamiids</taxon>
        <taxon>Solanales</taxon>
        <taxon>Solanaceae</taxon>
        <taxon>Solanoideae</taxon>
        <taxon>Datureae</taxon>
        <taxon>Datura</taxon>
    </lineage>
</organism>
<gene>
    <name evidence="1" type="ORF">HAX54_049745</name>
</gene>
<reference evidence="1 2" key="1">
    <citation type="journal article" date="2021" name="BMC Genomics">
        <title>Datura genome reveals duplications of psychoactive alkaloid biosynthetic genes and high mutation rate following tissue culture.</title>
        <authorList>
            <person name="Rajewski A."/>
            <person name="Carter-House D."/>
            <person name="Stajich J."/>
            <person name="Litt A."/>
        </authorList>
    </citation>
    <scope>NUCLEOTIDE SEQUENCE [LARGE SCALE GENOMIC DNA]</scope>
    <source>
        <strain evidence="1">AR-01</strain>
    </source>
</reference>
<protein>
    <submittedName>
        <fullName evidence="1">Uncharacterized protein</fullName>
    </submittedName>
</protein>
<comment type="caution">
    <text evidence="1">The sequence shown here is derived from an EMBL/GenBank/DDBJ whole genome shotgun (WGS) entry which is preliminary data.</text>
</comment>
<accession>A0ABS8WKQ0</accession>
<name>A0ABS8WKQ0_DATST</name>
<evidence type="ECO:0000313" key="2">
    <source>
        <dbReference type="Proteomes" id="UP000823775"/>
    </source>
</evidence>